<dbReference type="Pfam" id="PF00440">
    <property type="entry name" value="TetR_N"/>
    <property type="match status" value="1"/>
</dbReference>
<dbReference type="Gene3D" id="1.10.357.10">
    <property type="entry name" value="Tetracycline Repressor, domain 2"/>
    <property type="match status" value="1"/>
</dbReference>
<keyword evidence="6" id="KW-1185">Reference proteome</keyword>
<dbReference type="PRINTS" id="PR00455">
    <property type="entry name" value="HTHTETR"/>
</dbReference>
<proteinExistence type="predicted"/>
<dbReference type="InterPro" id="IPR013762">
    <property type="entry name" value="Integrase-like_cat_sf"/>
</dbReference>
<reference evidence="5 6" key="1">
    <citation type="journal article" date="2019" name="Front. Microbiol.">
        <title>Genomic Features for Desiccation Tolerance and Sugar Biosynthesis in the Extremophile Gloeocapsopsis sp. UTEX B3054.</title>
        <authorList>
            <person name="Urrejola C."/>
            <person name="Alcorta J."/>
            <person name="Salas L."/>
            <person name="Vasquez M."/>
            <person name="Polz M.F."/>
            <person name="Vicuna R."/>
            <person name="Diez B."/>
        </authorList>
    </citation>
    <scope>NUCLEOTIDE SEQUENCE [LARGE SCALE GENOMIC DNA]</scope>
    <source>
        <strain evidence="5 6">1H9</strain>
    </source>
</reference>
<dbReference type="PANTHER" id="PTHR30055">
    <property type="entry name" value="HTH-TYPE TRANSCRIPTIONAL REGULATOR RUTR"/>
    <property type="match status" value="1"/>
</dbReference>
<dbReference type="Gene3D" id="1.10.443.10">
    <property type="entry name" value="Intergrase catalytic core"/>
    <property type="match status" value="1"/>
</dbReference>
<dbReference type="AlphaFoldDB" id="A0A6N8G0V4"/>
<feature type="domain" description="HTH tetR-type" evidence="4">
    <location>
        <begin position="5"/>
        <end position="65"/>
    </location>
</feature>
<dbReference type="InterPro" id="IPR009057">
    <property type="entry name" value="Homeodomain-like_sf"/>
</dbReference>
<accession>A0A6N8G0V4</accession>
<name>A0A6N8G0V4_9CHRO</name>
<keyword evidence="1 3" id="KW-0238">DNA-binding</keyword>
<dbReference type="InterPro" id="IPR011010">
    <property type="entry name" value="DNA_brk_join_enz"/>
</dbReference>
<dbReference type="PANTHER" id="PTHR30055:SF226">
    <property type="entry name" value="HTH-TYPE TRANSCRIPTIONAL REGULATOR PKSA"/>
    <property type="match status" value="1"/>
</dbReference>
<organism evidence="5 6">
    <name type="scientific">Gloeocapsopsis dulcis AAB1 = 1H9</name>
    <dbReference type="NCBI Taxonomy" id="1433147"/>
    <lineage>
        <taxon>Bacteria</taxon>
        <taxon>Bacillati</taxon>
        <taxon>Cyanobacteriota</taxon>
        <taxon>Cyanophyceae</taxon>
        <taxon>Oscillatoriophycideae</taxon>
        <taxon>Chroococcales</taxon>
        <taxon>Chroococcaceae</taxon>
        <taxon>Gloeocapsopsis</taxon>
        <taxon>Gloeocapsopsis dulcis</taxon>
    </lineage>
</organism>
<dbReference type="SUPFAM" id="SSF56349">
    <property type="entry name" value="DNA breaking-rejoining enzymes"/>
    <property type="match status" value="1"/>
</dbReference>
<dbReference type="Pfam" id="PF00589">
    <property type="entry name" value="Phage_integrase"/>
    <property type="match status" value="1"/>
</dbReference>
<dbReference type="GO" id="GO:0015074">
    <property type="term" value="P:DNA integration"/>
    <property type="evidence" value="ECO:0007669"/>
    <property type="project" value="InterPro"/>
</dbReference>
<gene>
    <name evidence="5" type="ORF">BWI75_17100</name>
</gene>
<dbReference type="RefSeq" id="WP_105220000.1">
    <property type="nucleotide sequence ID" value="NZ_CAWPEY010000034.1"/>
</dbReference>
<dbReference type="Gene3D" id="1.10.10.60">
    <property type="entry name" value="Homeodomain-like"/>
    <property type="match status" value="1"/>
</dbReference>
<dbReference type="GO" id="GO:0006310">
    <property type="term" value="P:DNA recombination"/>
    <property type="evidence" value="ECO:0007669"/>
    <property type="project" value="UniProtKB-KW"/>
</dbReference>
<dbReference type="GO" id="GO:0003700">
    <property type="term" value="F:DNA-binding transcription factor activity"/>
    <property type="evidence" value="ECO:0007669"/>
    <property type="project" value="TreeGrafter"/>
</dbReference>
<keyword evidence="2" id="KW-0233">DNA recombination</keyword>
<dbReference type="Proteomes" id="UP000441797">
    <property type="component" value="Unassembled WGS sequence"/>
</dbReference>
<feature type="DNA-binding region" description="H-T-H motif" evidence="3">
    <location>
        <begin position="28"/>
        <end position="47"/>
    </location>
</feature>
<evidence type="ECO:0000313" key="5">
    <source>
        <dbReference type="EMBL" id="MUL37997.1"/>
    </source>
</evidence>
<comment type="caution">
    <text evidence="5">The sequence shown here is derived from an EMBL/GenBank/DDBJ whole genome shotgun (WGS) entry which is preliminary data.</text>
</comment>
<evidence type="ECO:0000256" key="2">
    <source>
        <dbReference type="ARBA" id="ARBA00023172"/>
    </source>
</evidence>
<sequence>MSTQTSTRQRLINAAIELFATQGVTETTTKAVAELAQVNEVTLFRHFGNKHGLLLAVISESAVFQELGETLRQQAKQKHSVAQAIQWYASDRLAAIAQFPELVLSILGEARQYPVENRRIIGKYIHQISHDVAEYLAAVMQREQLHSQLPVEKLASLLNYILLGYAIIELATEANESSDREEFLNDLVKLFLGENIDSTRLEHTTERKEIADLPANLVQTILQQAKNSGLQDYALVYVLFAAGLSPVDVTYLKRSHQISNSHEHLLQITQGSVRQVPVNQWIMGKRYGSYTRNPLTQWLKSRKDDCSALFLNDSGMPITEQEIKERWRVLTEGLLTPEDKVPAIEQAQQTWCIEMLVKGISIEDLSILTGWSLTKLQPYAHRAKEKLALEQALRLDQKS</sequence>
<evidence type="ECO:0000313" key="6">
    <source>
        <dbReference type="Proteomes" id="UP000441797"/>
    </source>
</evidence>
<dbReference type="GO" id="GO:0000976">
    <property type="term" value="F:transcription cis-regulatory region binding"/>
    <property type="evidence" value="ECO:0007669"/>
    <property type="project" value="TreeGrafter"/>
</dbReference>
<evidence type="ECO:0000259" key="4">
    <source>
        <dbReference type="PROSITE" id="PS50977"/>
    </source>
</evidence>
<dbReference type="InterPro" id="IPR001647">
    <property type="entry name" value="HTH_TetR"/>
</dbReference>
<dbReference type="OrthoDB" id="277085at2"/>
<evidence type="ECO:0000256" key="1">
    <source>
        <dbReference type="ARBA" id="ARBA00023125"/>
    </source>
</evidence>
<protein>
    <submittedName>
        <fullName evidence="5">TetR family transcriptional regulator</fullName>
    </submittedName>
</protein>
<evidence type="ECO:0000256" key="3">
    <source>
        <dbReference type="PROSITE-ProRule" id="PRU00335"/>
    </source>
</evidence>
<dbReference type="SUPFAM" id="SSF46689">
    <property type="entry name" value="Homeodomain-like"/>
    <property type="match status" value="1"/>
</dbReference>
<dbReference type="EMBL" id="NAPY01000030">
    <property type="protein sequence ID" value="MUL37997.1"/>
    <property type="molecule type" value="Genomic_DNA"/>
</dbReference>
<dbReference type="PROSITE" id="PS50977">
    <property type="entry name" value="HTH_TETR_2"/>
    <property type="match status" value="1"/>
</dbReference>
<dbReference type="InterPro" id="IPR050109">
    <property type="entry name" value="HTH-type_TetR-like_transc_reg"/>
</dbReference>
<dbReference type="InterPro" id="IPR002104">
    <property type="entry name" value="Integrase_catalytic"/>
</dbReference>